<evidence type="ECO:0000256" key="9">
    <source>
        <dbReference type="RuleBase" id="RU369079"/>
    </source>
</evidence>
<proteinExistence type="inferred from homology"/>
<evidence type="ECO:0000256" key="5">
    <source>
        <dbReference type="ARBA" id="ARBA00022692"/>
    </source>
</evidence>
<dbReference type="PANTHER" id="PTHR35011:SF11">
    <property type="entry name" value="TRAP TRANSPORTER SMALL PERMEASE PROTEIN"/>
    <property type="match status" value="1"/>
</dbReference>
<dbReference type="Proteomes" id="UP000661077">
    <property type="component" value="Unassembled WGS sequence"/>
</dbReference>
<evidence type="ECO:0000313" key="11">
    <source>
        <dbReference type="EMBL" id="MBM0103774.1"/>
    </source>
</evidence>
<protein>
    <recommendedName>
        <fullName evidence="9">TRAP transporter small permease protein</fullName>
    </recommendedName>
</protein>
<keyword evidence="5 9" id="KW-0812">Transmembrane</keyword>
<keyword evidence="3" id="KW-1003">Cell membrane</keyword>
<name>A0ABS1WS26_9GAMM</name>
<accession>A0ABS1WS26</accession>
<dbReference type="Pfam" id="PF04290">
    <property type="entry name" value="DctQ"/>
    <property type="match status" value="1"/>
</dbReference>
<keyword evidence="2 9" id="KW-0813">Transport</keyword>
<keyword evidence="7 9" id="KW-0472">Membrane</keyword>
<feature type="transmembrane region" description="Helical" evidence="9">
    <location>
        <begin position="142"/>
        <end position="159"/>
    </location>
</feature>
<reference evidence="11 12" key="1">
    <citation type="journal article" date="2021" name="Int. J. Syst. Evol. Microbiol.">
        <title>Steroidobacter gossypii sp. nov., isolated from soil of cotton cropping field.</title>
        <authorList>
            <person name="Huang R."/>
            <person name="Yang S."/>
            <person name="Zhen C."/>
            <person name="Liu W."/>
        </authorList>
    </citation>
    <scope>NUCLEOTIDE SEQUENCE [LARGE SCALE GENOMIC DNA]</scope>
    <source>
        <strain evidence="11 12">S1-65</strain>
    </source>
</reference>
<keyword evidence="4 9" id="KW-0997">Cell inner membrane</keyword>
<evidence type="ECO:0000256" key="3">
    <source>
        <dbReference type="ARBA" id="ARBA00022475"/>
    </source>
</evidence>
<dbReference type="EMBL" id="JAEVLS010000001">
    <property type="protein sequence ID" value="MBM0103774.1"/>
    <property type="molecule type" value="Genomic_DNA"/>
</dbReference>
<comment type="function">
    <text evidence="9">Part of the tripartite ATP-independent periplasmic (TRAP) transport system.</text>
</comment>
<evidence type="ECO:0000256" key="2">
    <source>
        <dbReference type="ARBA" id="ARBA00022448"/>
    </source>
</evidence>
<sequence>MSVNQQTEVAPATTGLSAVLDLLDRAALAIACVGLVGMAIVQGWQVFARYVLNDSPSWTEPLALLFMSTTMMLGAACGVRAHRHFGFFILVETAKPVVRRVLLAVTSLIATAIGLMMAIWGAKMVSDSWDFPIAGAPFPQGVAYLPLTLGGLLIAIFAVEKLFVPPRQQDPAAPE</sequence>
<evidence type="ECO:0000256" key="1">
    <source>
        <dbReference type="ARBA" id="ARBA00004429"/>
    </source>
</evidence>
<comment type="subunit">
    <text evidence="9">The complex comprises the extracytoplasmic solute receptor protein and the two transmembrane proteins.</text>
</comment>
<gene>
    <name evidence="11" type="ORF">JM946_03420</name>
</gene>
<comment type="caution">
    <text evidence="11">The sequence shown here is derived from an EMBL/GenBank/DDBJ whole genome shotgun (WGS) entry which is preliminary data.</text>
</comment>
<dbReference type="InterPro" id="IPR007387">
    <property type="entry name" value="TRAP_DctQ"/>
</dbReference>
<dbReference type="PANTHER" id="PTHR35011">
    <property type="entry name" value="2,3-DIKETO-L-GULONATE TRAP TRANSPORTER SMALL PERMEASE PROTEIN YIAM"/>
    <property type="match status" value="1"/>
</dbReference>
<evidence type="ECO:0000313" key="12">
    <source>
        <dbReference type="Proteomes" id="UP000661077"/>
    </source>
</evidence>
<feature type="transmembrane region" description="Helical" evidence="9">
    <location>
        <begin position="101"/>
        <end position="122"/>
    </location>
</feature>
<evidence type="ECO:0000256" key="6">
    <source>
        <dbReference type="ARBA" id="ARBA00022989"/>
    </source>
</evidence>
<dbReference type="InterPro" id="IPR055348">
    <property type="entry name" value="DctQ"/>
</dbReference>
<evidence type="ECO:0000256" key="8">
    <source>
        <dbReference type="ARBA" id="ARBA00038436"/>
    </source>
</evidence>
<comment type="subcellular location">
    <subcellularLocation>
        <location evidence="1 9">Cell inner membrane</location>
        <topology evidence="1 9">Multi-pass membrane protein</topology>
    </subcellularLocation>
</comment>
<keyword evidence="12" id="KW-1185">Reference proteome</keyword>
<evidence type="ECO:0000256" key="4">
    <source>
        <dbReference type="ARBA" id="ARBA00022519"/>
    </source>
</evidence>
<comment type="similarity">
    <text evidence="8 9">Belongs to the TRAP transporter small permease family.</text>
</comment>
<organism evidence="11 12">
    <name type="scientific">Steroidobacter gossypii</name>
    <dbReference type="NCBI Taxonomy" id="2805490"/>
    <lineage>
        <taxon>Bacteria</taxon>
        <taxon>Pseudomonadati</taxon>
        <taxon>Pseudomonadota</taxon>
        <taxon>Gammaproteobacteria</taxon>
        <taxon>Steroidobacterales</taxon>
        <taxon>Steroidobacteraceae</taxon>
        <taxon>Steroidobacter</taxon>
    </lineage>
</organism>
<evidence type="ECO:0000259" key="10">
    <source>
        <dbReference type="Pfam" id="PF04290"/>
    </source>
</evidence>
<feature type="domain" description="Tripartite ATP-independent periplasmic transporters DctQ component" evidence="10">
    <location>
        <begin position="38"/>
        <end position="163"/>
    </location>
</feature>
<keyword evidence="6 9" id="KW-1133">Transmembrane helix</keyword>
<dbReference type="RefSeq" id="WP_203165732.1">
    <property type="nucleotide sequence ID" value="NZ_JAEVLS010000001.1"/>
</dbReference>
<feature type="transmembrane region" description="Helical" evidence="9">
    <location>
        <begin position="26"/>
        <end position="47"/>
    </location>
</feature>
<feature type="transmembrane region" description="Helical" evidence="9">
    <location>
        <begin position="62"/>
        <end position="81"/>
    </location>
</feature>
<evidence type="ECO:0000256" key="7">
    <source>
        <dbReference type="ARBA" id="ARBA00023136"/>
    </source>
</evidence>